<dbReference type="EMBL" id="BOPV01000001">
    <property type="protein sequence ID" value="GIL41434.1"/>
    <property type="molecule type" value="Genomic_DNA"/>
</dbReference>
<keyword evidence="1" id="KW-0472">Membrane</keyword>
<evidence type="ECO:0000313" key="3">
    <source>
        <dbReference type="Proteomes" id="UP000681075"/>
    </source>
</evidence>
<reference evidence="2" key="1">
    <citation type="submission" date="2021-02" db="EMBL/GenBank/DDBJ databases">
        <title>Genome sequence of Rhodospirillales sp. strain TMPK1 isolated from soil.</title>
        <authorList>
            <person name="Nakai R."/>
            <person name="Kusada H."/>
            <person name="Tamaki H."/>
        </authorList>
    </citation>
    <scope>NUCLEOTIDE SEQUENCE</scope>
    <source>
        <strain evidence="2">TMPK1</strain>
    </source>
</reference>
<name>A0A8S8XFP1_9PROT</name>
<keyword evidence="3" id="KW-1185">Reference proteome</keyword>
<feature type="transmembrane region" description="Helical" evidence="1">
    <location>
        <begin position="12"/>
        <end position="41"/>
    </location>
</feature>
<dbReference type="RefSeq" id="WP_420244917.1">
    <property type="nucleotide sequence ID" value="NZ_BOPV01000001.1"/>
</dbReference>
<feature type="transmembrane region" description="Helical" evidence="1">
    <location>
        <begin position="61"/>
        <end position="86"/>
    </location>
</feature>
<accession>A0A8S8XFP1</accession>
<protein>
    <submittedName>
        <fullName evidence="2">Uncharacterized protein</fullName>
    </submittedName>
</protein>
<keyword evidence="1" id="KW-0812">Transmembrane</keyword>
<dbReference type="Proteomes" id="UP000681075">
    <property type="component" value="Unassembled WGS sequence"/>
</dbReference>
<evidence type="ECO:0000256" key="1">
    <source>
        <dbReference type="SAM" id="Phobius"/>
    </source>
</evidence>
<organism evidence="2 3">
    <name type="scientific">Roseiterribacter gracilis</name>
    <dbReference type="NCBI Taxonomy" id="2812848"/>
    <lineage>
        <taxon>Bacteria</taxon>
        <taxon>Pseudomonadati</taxon>
        <taxon>Pseudomonadota</taxon>
        <taxon>Alphaproteobacteria</taxon>
        <taxon>Rhodospirillales</taxon>
        <taxon>Roseiterribacteraceae</taxon>
        <taxon>Roseiterribacter</taxon>
    </lineage>
</organism>
<dbReference type="AlphaFoldDB" id="A0A8S8XFP1"/>
<keyword evidence="1" id="KW-1133">Transmembrane helix</keyword>
<evidence type="ECO:0000313" key="2">
    <source>
        <dbReference type="EMBL" id="GIL41434.1"/>
    </source>
</evidence>
<comment type="caution">
    <text evidence="2">The sequence shown here is derived from an EMBL/GenBank/DDBJ whole genome shotgun (WGS) entry which is preliminary data.</text>
</comment>
<gene>
    <name evidence="2" type="ORF">TMPK1_36710</name>
</gene>
<sequence length="113" mass="11556">MKTPSWVAAAGAVLLALADAILASLVVLAAGMVATLLWYVAVEGAPSPSSIASAWRADAPIALGLFLLPAVTLLAACIAGVARLVVASWTALRGGAPLLWVPRVRLLARGWFV</sequence>
<proteinExistence type="predicted"/>